<dbReference type="InterPro" id="IPR036869">
    <property type="entry name" value="J_dom_sf"/>
</dbReference>
<accession>A0AAW2ZPR5</accession>
<name>A0AAW2ZPR5_9EUKA</name>
<dbReference type="Gene3D" id="1.10.287.110">
    <property type="entry name" value="DnaJ domain"/>
    <property type="match status" value="1"/>
</dbReference>
<dbReference type="EMBL" id="JAOPGA020001767">
    <property type="protein sequence ID" value="KAL0491157.1"/>
    <property type="molecule type" value="Genomic_DNA"/>
</dbReference>
<keyword evidence="1" id="KW-0472">Membrane</keyword>
<sequence length="219" mass="25758">MSLTRPSTNLYKILGLTKYASKDAIKSSYLNLMNTYSQRTDLSAEDEENLRKICFAHELLLDEKRRSIYDKKYFAKNSSEVIAFDKNHEVDDIDLSIYLRMHDFSDRPTIPEDQVKGQLQDGRYYEYSKGQLIKWTSTLPVTFPRYKMTKAERRRKDLTYFAVLMLCTFCISYFSYHVNLKIGESEPKVIHILDTKRPPGHFKKLPVTEEEIQIKKGTK</sequence>
<feature type="domain" description="J" evidence="2">
    <location>
        <begin position="9"/>
        <end position="73"/>
    </location>
</feature>
<dbReference type="SMART" id="SM00271">
    <property type="entry name" value="DnaJ"/>
    <property type="match status" value="1"/>
</dbReference>
<dbReference type="CDD" id="cd06257">
    <property type="entry name" value="DnaJ"/>
    <property type="match status" value="1"/>
</dbReference>
<keyword evidence="1" id="KW-1133">Transmembrane helix</keyword>
<dbReference type="PRINTS" id="PR00625">
    <property type="entry name" value="JDOMAIN"/>
</dbReference>
<evidence type="ECO:0000313" key="3">
    <source>
        <dbReference type="EMBL" id="KAL0491157.1"/>
    </source>
</evidence>
<proteinExistence type="predicted"/>
<reference evidence="3 4" key="1">
    <citation type="submission" date="2024-03" db="EMBL/GenBank/DDBJ databases">
        <title>The Acrasis kona genome and developmental transcriptomes reveal deep origins of eukaryotic multicellular pathways.</title>
        <authorList>
            <person name="Sheikh S."/>
            <person name="Fu C.-J."/>
            <person name="Brown M.W."/>
            <person name="Baldauf S.L."/>
        </authorList>
    </citation>
    <scope>NUCLEOTIDE SEQUENCE [LARGE SCALE GENOMIC DNA]</scope>
    <source>
        <strain evidence="3 4">ATCC MYA-3509</strain>
    </source>
</reference>
<dbReference type="InterPro" id="IPR001623">
    <property type="entry name" value="DnaJ_domain"/>
</dbReference>
<gene>
    <name evidence="3" type="ORF">AKO1_010005</name>
</gene>
<organism evidence="3 4">
    <name type="scientific">Acrasis kona</name>
    <dbReference type="NCBI Taxonomy" id="1008807"/>
    <lineage>
        <taxon>Eukaryota</taxon>
        <taxon>Discoba</taxon>
        <taxon>Heterolobosea</taxon>
        <taxon>Tetramitia</taxon>
        <taxon>Eutetramitia</taxon>
        <taxon>Acrasidae</taxon>
        <taxon>Acrasis</taxon>
    </lineage>
</organism>
<keyword evidence="1" id="KW-0812">Transmembrane</keyword>
<feature type="transmembrane region" description="Helical" evidence="1">
    <location>
        <begin position="158"/>
        <end position="176"/>
    </location>
</feature>
<dbReference type="Proteomes" id="UP001431209">
    <property type="component" value="Unassembled WGS sequence"/>
</dbReference>
<evidence type="ECO:0000313" key="4">
    <source>
        <dbReference type="Proteomes" id="UP001431209"/>
    </source>
</evidence>
<comment type="caution">
    <text evidence="3">The sequence shown here is derived from an EMBL/GenBank/DDBJ whole genome shotgun (WGS) entry which is preliminary data.</text>
</comment>
<evidence type="ECO:0000259" key="2">
    <source>
        <dbReference type="PROSITE" id="PS50076"/>
    </source>
</evidence>
<evidence type="ECO:0000256" key="1">
    <source>
        <dbReference type="SAM" id="Phobius"/>
    </source>
</evidence>
<keyword evidence="4" id="KW-1185">Reference proteome</keyword>
<dbReference type="SUPFAM" id="SSF46565">
    <property type="entry name" value="Chaperone J-domain"/>
    <property type="match status" value="1"/>
</dbReference>
<dbReference type="AlphaFoldDB" id="A0AAW2ZPR5"/>
<dbReference type="Pfam" id="PF00226">
    <property type="entry name" value="DnaJ"/>
    <property type="match status" value="1"/>
</dbReference>
<protein>
    <submittedName>
        <fullName evidence="3">DnaJ</fullName>
    </submittedName>
</protein>
<dbReference type="PROSITE" id="PS50076">
    <property type="entry name" value="DNAJ_2"/>
    <property type="match status" value="1"/>
</dbReference>